<evidence type="ECO:0000313" key="1">
    <source>
        <dbReference type="EMBL" id="MED6271342.1"/>
    </source>
</evidence>
<dbReference type="EMBL" id="JAHUTJ010018122">
    <property type="protein sequence ID" value="MED6271342.1"/>
    <property type="molecule type" value="Genomic_DNA"/>
</dbReference>
<gene>
    <name evidence="1" type="ORF">CHARACLAT_019196</name>
</gene>
<reference evidence="1 2" key="1">
    <citation type="submission" date="2021-06" db="EMBL/GenBank/DDBJ databases">
        <authorList>
            <person name="Palmer J.M."/>
        </authorList>
    </citation>
    <scope>NUCLEOTIDE SEQUENCE [LARGE SCALE GENOMIC DNA]</scope>
    <source>
        <strain evidence="1 2">CL_MEX2019</strain>
        <tissue evidence="1">Muscle</tissue>
    </source>
</reference>
<keyword evidence="2" id="KW-1185">Reference proteome</keyword>
<comment type="caution">
    <text evidence="1">The sequence shown here is derived from an EMBL/GenBank/DDBJ whole genome shotgun (WGS) entry which is preliminary data.</text>
</comment>
<accession>A0ABU7D8R9</accession>
<proteinExistence type="predicted"/>
<evidence type="ECO:0000313" key="2">
    <source>
        <dbReference type="Proteomes" id="UP001352852"/>
    </source>
</evidence>
<organism evidence="1 2">
    <name type="scientific">Characodon lateralis</name>
    <dbReference type="NCBI Taxonomy" id="208331"/>
    <lineage>
        <taxon>Eukaryota</taxon>
        <taxon>Metazoa</taxon>
        <taxon>Chordata</taxon>
        <taxon>Craniata</taxon>
        <taxon>Vertebrata</taxon>
        <taxon>Euteleostomi</taxon>
        <taxon>Actinopterygii</taxon>
        <taxon>Neopterygii</taxon>
        <taxon>Teleostei</taxon>
        <taxon>Neoteleostei</taxon>
        <taxon>Acanthomorphata</taxon>
        <taxon>Ovalentaria</taxon>
        <taxon>Atherinomorphae</taxon>
        <taxon>Cyprinodontiformes</taxon>
        <taxon>Goodeidae</taxon>
        <taxon>Characodon</taxon>
    </lineage>
</organism>
<sequence length="112" mass="12667">MAHTMLWGLMRKQPCMCIGRGRRFHLVALKGSWGHPMYTRDTSHTPPLSVVAASTLRHVRESKGHPVYTRDTAHTPPCVVIASTLRYLRESEGHPVYTMDMAHPRFCGEGKI</sequence>
<dbReference type="Proteomes" id="UP001352852">
    <property type="component" value="Unassembled WGS sequence"/>
</dbReference>
<protein>
    <submittedName>
        <fullName evidence="1">Uncharacterized protein</fullName>
    </submittedName>
</protein>
<name>A0ABU7D8R9_9TELE</name>